<evidence type="ECO:0000313" key="5">
    <source>
        <dbReference type="Proteomes" id="UP001152130"/>
    </source>
</evidence>
<dbReference type="Proteomes" id="UP001152130">
    <property type="component" value="Unassembled WGS sequence"/>
</dbReference>
<sequence length="469" mass="52686">MVVVLDGVDATNNRGLAQLLHLLLKFSRIPSLRLLMTSRSGVPDRLKDYGLSEVEARPPDSDIALYFAKCIDESPINYEVLDESHTKLFPYQKFIDISNGLFLPMRPKWFSNIASQPNKTFLDLVEAGSPDVPKAFCQALVRDLQSSEEFDAILCLLYHVVKCDGMGYFFTARMAHEAIDAWGIRNQGVTQCTTDEIVELCQRLVFIDSKTQAMVLRSPLLMDHLRNAVFGDRYHERQATATIRYLSNPDFATGACKSSKELKKRFQAHPYLWFAAKCNFSRSLPSSFEADFFTFVTSQGNIDSYLQAREAWPYLDDETYGECEKDVERWGCYTRGTTALGLAVSLRNEDILRRFVDEGADLEARDGDLNTPLHIAAFDEDDFHMVKALLQAGSNVAVVNEEGLTPLAIAIVHGNVDSVKLLIEFGADIRSVDEDDLRQCVEERPAIAEYLVGLGVEMPKEDDEDGGED</sequence>
<dbReference type="SMART" id="SM00248">
    <property type="entry name" value="ANK"/>
    <property type="match status" value="3"/>
</dbReference>
<keyword evidence="2 3" id="KW-0040">ANK repeat</keyword>
<dbReference type="PROSITE" id="PS50297">
    <property type="entry name" value="ANK_REP_REGION"/>
    <property type="match status" value="3"/>
</dbReference>
<protein>
    <recommendedName>
        <fullName evidence="6">Ankyrin</fullName>
    </recommendedName>
</protein>
<evidence type="ECO:0000256" key="3">
    <source>
        <dbReference type="PROSITE-ProRule" id="PRU00023"/>
    </source>
</evidence>
<dbReference type="Gene3D" id="1.25.40.20">
    <property type="entry name" value="Ankyrin repeat-containing domain"/>
    <property type="match status" value="1"/>
</dbReference>
<gene>
    <name evidence="4" type="ORF">NW766_003422</name>
</gene>
<name>A0A9W8UE35_9HYPO</name>
<dbReference type="Pfam" id="PF12796">
    <property type="entry name" value="Ank_2"/>
    <property type="match status" value="1"/>
</dbReference>
<dbReference type="EMBL" id="JAPDHF010000004">
    <property type="protein sequence ID" value="KAJ4019665.1"/>
    <property type="molecule type" value="Genomic_DNA"/>
</dbReference>
<evidence type="ECO:0000313" key="4">
    <source>
        <dbReference type="EMBL" id="KAJ4019665.1"/>
    </source>
</evidence>
<dbReference type="InterPro" id="IPR036770">
    <property type="entry name" value="Ankyrin_rpt-contain_sf"/>
</dbReference>
<comment type="caution">
    <text evidence="4">The sequence shown here is derived from an EMBL/GenBank/DDBJ whole genome shotgun (WGS) entry which is preliminary data.</text>
</comment>
<dbReference type="PANTHER" id="PTHR24171">
    <property type="entry name" value="ANKYRIN REPEAT DOMAIN-CONTAINING PROTEIN 39-RELATED"/>
    <property type="match status" value="1"/>
</dbReference>
<evidence type="ECO:0000256" key="2">
    <source>
        <dbReference type="ARBA" id="ARBA00023043"/>
    </source>
</evidence>
<evidence type="ECO:0008006" key="6">
    <source>
        <dbReference type="Google" id="ProtNLM"/>
    </source>
</evidence>
<feature type="repeat" description="ANK" evidence="3">
    <location>
        <begin position="368"/>
        <end position="401"/>
    </location>
</feature>
<dbReference type="PROSITE" id="PS50088">
    <property type="entry name" value="ANK_REPEAT"/>
    <property type="match status" value="3"/>
</dbReference>
<keyword evidence="5" id="KW-1185">Reference proteome</keyword>
<feature type="repeat" description="ANK" evidence="3">
    <location>
        <begin position="402"/>
        <end position="434"/>
    </location>
</feature>
<organism evidence="4 5">
    <name type="scientific">Fusarium irregulare</name>
    <dbReference type="NCBI Taxonomy" id="2494466"/>
    <lineage>
        <taxon>Eukaryota</taxon>
        <taxon>Fungi</taxon>
        <taxon>Dikarya</taxon>
        <taxon>Ascomycota</taxon>
        <taxon>Pezizomycotina</taxon>
        <taxon>Sordariomycetes</taxon>
        <taxon>Hypocreomycetidae</taxon>
        <taxon>Hypocreales</taxon>
        <taxon>Nectriaceae</taxon>
        <taxon>Fusarium</taxon>
        <taxon>Fusarium incarnatum-equiseti species complex</taxon>
    </lineage>
</organism>
<dbReference type="SUPFAM" id="SSF48403">
    <property type="entry name" value="Ankyrin repeat"/>
    <property type="match status" value="1"/>
</dbReference>
<feature type="repeat" description="ANK" evidence="3">
    <location>
        <begin position="335"/>
        <end position="367"/>
    </location>
</feature>
<dbReference type="InterPro" id="IPR002110">
    <property type="entry name" value="Ankyrin_rpt"/>
</dbReference>
<dbReference type="AlphaFoldDB" id="A0A9W8UE35"/>
<keyword evidence="1" id="KW-0677">Repeat</keyword>
<reference evidence="4" key="1">
    <citation type="submission" date="2022-10" db="EMBL/GenBank/DDBJ databases">
        <title>Fusarium specimens isolated from Avocado Roots.</title>
        <authorList>
            <person name="Stajich J."/>
            <person name="Roper C."/>
            <person name="Heimlech-Rivalta G."/>
        </authorList>
    </citation>
    <scope>NUCLEOTIDE SEQUENCE</scope>
    <source>
        <strain evidence="4">CF00143</strain>
    </source>
</reference>
<evidence type="ECO:0000256" key="1">
    <source>
        <dbReference type="ARBA" id="ARBA00022737"/>
    </source>
</evidence>
<accession>A0A9W8UE35</accession>
<dbReference type="PANTHER" id="PTHR24171:SF9">
    <property type="entry name" value="ANKYRIN REPEAT DOMAIN-CONTAINING PROTEIN 39"/>
    <property type="match status" value="1"/>
</dbReference>
<proteinExistence type="predicted"/>